<evidence type="ECO:0000313" key="4">
    <source>
        <dbReference type="EMBL" id="RVU55756.1"/>
    </source>
</evidence>
<evidence type="ECO:0000256" key="2">
    <source>
        <dbReference type="ARBA" id="ARBA00022729"/>
    </source>
</evidence>
<dbReference type="InterPro" id="IPR011330">
    <property type="entry name" value="Glyco_hydro/deAcase_b/a-brl"/>
</dbReference>
<dbReference type="GO" id="GO:0016810">
    <property type="term" value="F:hydrolase activity, acting on carbon-nitrogen (but not peptide) bonds"/>
    <property type="evidence" value="ECO:0007669"/>
    <property type="project" value="InterPro"/>
</dbReference>
<accession>A0A437S9F0</accession>
<reference evidence="4 5" key="1">
    <citation type="submission" date="2018-11" db="EMBL/GenBank/DDBJ databases">
        <title>Genome sequencing and assembly of Anaerosphaera sp. nov., GS7-6-2.</title>
        <authorList>
            <person name="Rettenmaier R."/>
            <person name="Liebl W."/>
            <person name="Zverlov V."/>
        </authorList>
    </citation>
    <scope>NUCLEOTIDE SEQUENCE [LARGE SCALE GENOMIC DNA]</scope>
    <source>
        <strain evidence="4 5">GS7-6-2</strain>
    </source>
</reference>
<dbReference type="Proteomes" id="UP000288812">
    <property type="component" value="Unassembled WGS sequence"/>
</dbReference>
<comment type="subcellular location">
    <subcellularLocation>
        <location evidence="1">Secreted</location>
    </subcellularLocation>
</comment>
<evidence type="ECO:0000313" key="5">
    <source>
        <dbReference type="Proteomes" id="UP000288812"/>
    </source>
</evidence>
<dbReference type="InterPro" id="IPR051398">
    <property type="entry name" value="Polysacch_Deacetylase"/>
</dbReference>
<dbReference type="EMBL" id="RLIH01000001">
    <property type="protein sequence ID" value="RVU55756.1"/>
    <property type="molecule type" value="Genomic_DNA"/>
</dbReference>
<dbReference type="CDD" id="cd10918">
    <property type="entry name" value="CE4_NodB_like_5s_6s"/>
    <property type="match status" value="1"/>
</dbReference>
<dbReference type="OrthoDB" id="9778320at2"/>
<proteinExistence type="predicted"/>
<keyword evidence="2" id="KW-0732">Signal</keyword>
<dbReference type="SUPFAM" id="SSF88713">
    <property type="entry name" value="Glycoside hydrolase/deacetylase"/>
    <property type="match status" value="1"/>
</dbReference>
<dbReference type="PROSITE" id="PS51677">
    <property type="entry name" value="NODB"/>
    <property type="match status" value="1"/>
</dbReference>
<feature type="domain" description="NodB homology" evidence="3">
    <location>
        <begin position="90"/>
        <end position="275"/>
    </location>
</feature>
<dbReference type="PANTHER" id="PTHR34216:SF3">
    <property type="entry name" value="POLY-BETA-1,6-N-ACETYL-D-GLUCOSAMINE N-DEACETYLASE"/>
    <property type="match status" value="1"/>
</dbReference>
<dbReference type="Gene3D" id="3.20.20.370">
    <property type="entry name" value="Glycoside hydrolase/deacetylase"/>
    <property type="match status" value="1"/>
</dbReference>
<dbReference type="PANTHER" id="PTHR34216">
    <property type="match status" value="1"/>
</dbReference>
<evidence type="ECO:0000256" key="1">
    <source>
        <dbReference type="ARBA" id="ARBA00004613"/>
    </source>
</evidence>
<dbReference type="InterPro" id="IPR002509">
    <property type="entry name" value="NODB_dom"/>
</dbReference>
<gene>
    <name evidence="4" type="ORF">EF514_00660</name>
</gene>
<evidence type="ECO:0000259" key="3">
    <source>
        <dbReference type="PROSITE" id="PS51677"/>
    </source>
</evidence>
<organism evidence="4 5">
    <name type="scientific">Anaerosphaera multitolerans</name>
    <dbReference type="NCBI Taxonomy" id="2487351"/>
    <lineage>
        <taxon>Bacteria</taxon>
        <taxon>Bacillati</taxon>
        <taxon>Bacillota</taxon>
        <taxon>Tissierellia</taxon>
        <taxon>Tissierellales</taxon>
        <taxon>Peptoniphilaceae</taxon>
        <taxon>Anaerosphaera</taxon>
    </lineage>
</organism>
<dbReference type="GO" id="GO:0005975">
    <property type="term" value="P:carbohydrate metabolic process"/>
    <property type="evidence" value="ECO:0007669"/>
    <property type="project" value="InterPro"/>
</dbReference>
<protein>
    <submittedName>
        <fullName evidence="4">Polysaccharide deacetylase family protein</fullName>
    </submittedName>
</protein>
<name>A0A437S9F0_9FIRM</name>
<dbReference type="AlphaFoldDB" id="A0A437S9F0"/>
<dbReference type="RefSeq" id="WP_127722786.1">
    <property type="nucleotide sequence ID" value="NZ_RLIH01000001.1"/>
</dbReference>
<dbReference type="GO" id="GO:0005576">
    <property type="term" value="C:extracellular region"/>
    <property type="evidence" value="ECO:0007669"/>
    <property type="project" value="UniProtKB-SubCell"/>
</dbReference>
<keyword evidence="5" id="KW-1185">Reference proteome</keyword>
<comment type="caution">
    <text evidence="4">The sequence shown here is derived from an EMBL/GenBank/DDBJ whole genome shotgun (WGS) entry which is preliminary data.</text>
</comment>
<sequence length="275" mass="31562">MKKKIILLSLVVLLLLITIYNYKFKTVGDNTIPVITYHSIRDENPTNNEYIISCNNFEHMVKSLKESGFHFLSTEEIANAVDNNTKLPDNSVLITFDDGYEDNYTNVLPILEKYDAKATVFLIGSYIGEKSGYLNWEQVQKMSESGHFNIESHTYNLHDLFLDGPNKGKTWLSEKLEEESDEEYFEKVKNDLIWNNNLIYEHTSVFPNAIAYPGAMVNDIVLDAVRESGLKIGFIGGNKRASSFKNLNPYKIKRFHIKPSTNIENKIRFLKNGQS</sequence>
<dbReference type="Pfam" id="PF01522">
    <property type="entry name" value="Polysacc_deac_1"/>
    <property type="match status" value="1"/>
</dbReference>